<evidence type="ECO:0000313" key="3">
    <source>
        <dbReference type="Proteomes" id="UP000238937"/>
    </source>
</evidence>
<dbReference type="RefSeq" id="WP_106305905.1">
    <property type="nucleotide sequence ID" value="NZ_PVWO01000172.1"/>
</dbReference>
<accession>A0A2T1GDT1</accession>
<dbReference type="Proteomes" id="UP000238937">
    <property type="component" value="Unassembled WGS sequence"/>
</dbReference>
<reference evidence="2 3" key="1">
    <citation type="submission" date="2018-03" db="EMBL/GenBank/DDBJ databases">
        <title>The ancient ancestry and fast evolution of plastids.</title>
        <authorList>
            <person name="Moore K.R."/>
            <person name="Magnabosco C."/>
            <person name="Momper L."/>
            <person name="Gold D.A."/>
            <person name="Bosak T."/>
            <person name="Fournier G.P."/>
        </authorList>
    </citation>
    <scope>NUCLEOTIDE SEQUENCE [LARGE SCALE GENOMIC DNA]</scope>
    <source>
        <strain evidence="2 3">CCALA 037</strain>
    </source>
</reference>
<dbReference type="AlphaFoldDB" id="A0A2T1GDT1"/>
<evidence type="ECO:0000313" key="2">
    <source>
        <dbReference type="EMBL" id="PSB55665.1"/>
    </source>
</evidence>
<dbReference type="OrthoDB" id="1442681at2"/>
<keyword evidence="1" id="KW-0472">Membrane</keyword>
<gene>
    <name evidence="2" type="ORF">C7B77_14340</name>
</gene>
<organism evidence="2 3">
    <name type="scientific">Chamaesiphon polymorphus CCALA 037</name>
    <dbReference type="NCBI Taxonomy" id="2107692"/>
    <lineage>
        <taxon>Bacteria</taxon>
        <taxon>Bacillati</taxon>
        <taxon>Cyanobacteriota</taxon>
        <taxon>Cyanophyceae</taxon>
        <taxon>Gomontiellales</taxon>
        <taxon>Chamaesiphonaceae</taxon>
        <taxon>Chamaesiphon</taxon>
    </lineage>
</organism>
<feature type="transmembrane region" description="Helical" evidence="1">
    <location>
        <begin position="54"/>
        <end position="73"/>
    </location>
</feature>
<feature type="transmembrane region" description="Helical" evidence="1">
    <location>
        <begin position="85"/>
        <end position="109"/>
    </location>
</feature>
<protein>
    <submittedName>
        <fullName evidence="2">Uncharacterized protein</fullName>
    </submittedName>
</protein>
<dbReference type="EMBL" id="PVWO01000172">
    <property type="protein sequence ID" value="PSB55665.1"/>
    <property type="molecule type" value="Genomic_DNA"/>
</dbReference>
<sequence length="171" mass="19920">MSKRRIDRSLNFVVLFASLFSSLSVTFLVLKYVFNWHYPIATLYRMFAYHNQYPFQYIAIVSVVFGIVGSHWVDRYDRTKGILRWQEIAIVMLLTIVISSPFGGMLWQIHDMQHGFMPQNYLGKIFQGISWGLAYGWLIALLSIPMNLVGLTVGYFSLDRLEKHSSIRNRS</sequence>
<proteinExistence type="predicted"/>
<keyword evidence="3" id="KW-1185">Reference proteome</keyword>
<keyword evidence="1" id="KW-0812">Transmembrane</keyword>
<keyword evidence="1" id="KW-1133">Transmembrane helix</keyword>
<feature type="transmembrane region" description="Helical" evidence="1">
    <location>
        <begin position="12"/>
        <end position="34"/>
    </location>
</feature>
<name>A0A2T1GDT1_9CYAN</name>
<evidence type="ECO:0000256" key="1">
    <source>
        <dbReference type="SAM" id="Phobius"/>
    </source>
</evidence>
<feature type="transmembrane region" description="Helical" evidence="1">
    <location>
        <begin position="129"/>
        <end position="158"/>
    </location>
</feature>
<comment type="caution">
    <text evidence="2">The sequence shown here is derived from an EMBL/GenBank/DDBJ whole genome shotgun (WGS) entry which is preliminary data.</text>
</comment>